<dbReference type="EMBL" id="JBBHLL010001361">
    <property type="protein sequence ID" value="KAK7796182.1"/>
    <property type="molecule type" value="Genomic_DNA"/>
</dbReference>
<gene>
    <name evidence="1" type="ORF">U0070_007663</name>
</gene>
<sequence length="168" mass="17616">MTQSPSSMTVSTGEKVTISCKSSQSLLYSFPGDIVLLQSPTSILVSLEQRVIIASRAKKTGQPSKFLISFASDLTSGSLAKFSGSGCETDITLTLHAVEGEDAATISVNRAMSYSPQCSRAKQNPLGAYADIVMTQSPTSLAVSAGEKVTISCKSSQSLLYSGNNYLA</sequence>
<accession>A0AAW0H4N6</accession>
<protein>
    <submittedName>
        <fullName evidence="1">Uncharacterized protein</fullName>
    </submittedName>
</protein>
<organism evidence="1 2">
    <name type="scientific">Myodes glareolus</name>
    <name type="common">Bank vole</name>
    <name type="synonym">Clethrionomys glareolus</name>
    <dbReference type="NCBI Taxonomy" id="447135"/>
    <lineage>
        <taxon>Eukaryota</taxon>
        <taxon>Metazoa</taxon>
        <taxon>Chordata</taxon>
        <taxon>Craniata</taxon>
        <taxon>Vertebrata</taxon>
        <taxon>Euteleostomi</taxon>
        <taxon>Mammalia</taxon>
        <taxon>Eutheria</taxon>
        <taxon>Euarchontoglires</taxon>
        <taxon>Glires</taxon>
        <taxon>Rodentia</taxon>
        <taxon>Myomorpha</taxon>
        <taxon>Muroidea</taxon>
        <taxon>Cricetidae</taxon>
        <taxon>Arvicolinae</taxon>
        <taxon>Myodes</taxon>
    </lineage>
</organism>
<evidence type="ECO:0000313" key="2">
    <source>
        <dbReference type="Proteomes" id="UP001488838"/>
    </source>
</evidence>
<dbReference type="InterPro" id="IPR050150">
    <property type="entry name" value="IgV_Light_Chain"/>
</dbReference>
<evidence type="ECO:0000313" key="1">
    <source>
        <dbReference type="EMBL" id="KAK7796182.1"/>
    </source>
</evidence>
<dbReference type="PANTHER" id="PTHR23267">
    <property type="entry name" value="IMMUNOGLOBULIN LIGHT CHAIN"/>
    <property type="match status" value="1"/>
</dbReference>
<dbReference type="InterPro" id="IPR036179">
    <property type="entry name" value="Ig-like_dom_sf"/>
</dbReference>
<dbReference type="Gene3D" id="2.60.40.10">
    <property type="entry name" value="Immunoglobulins"/>
    <property type="match status" value="2"/>
</dbReference>
<feature type="non-terminal residue" evidence="1">
    <location>
        <position position="168"/>
    </location>
</feature>
<proteinExistence type="predicted"/>
<dbReference type="AlphaFoldDB" id="A0AAW0H4N6"/>
<comment type="caution">
    <text evidence="1">The sequence shown here is derived from an EMBL/GenBank/DDBJ whole genome shotgun (WGS) entry which is preliminary data.</text>
</comment>
<dbReference type="InterPro" id="IPR013783">
    <property type="entry name" value="Ig-like_fold"/>
</dbReference>
<name>A0AAW0H4N6_MYOGA</name>
<reference evidence="1 2" key="1">
    <citation type="journal article" date="2023" name="bioRxiv">
        <title>Conserved and derived expression patterns and positive selection on dental genes reveal complex evolutionary context of ever-growing rodent molars.</title>
        <authorList>
            <person name="Calamari Z.T."/>
            <person name="Song A."/>
            <person name="Cohen E."/>
            <person name="Akter M."/>
            <person name="Roy R.D."/>
            <person name="Hallikas O."/>
            <person name="Christensen M.M."/>
            <person name="Li P."/>
            <person name="Marangoni P."/>
            <person name="Jernvall J."/>
            <person name="Klein O.D."/>
        </authorList>
    </citation>
    <scope>NUCLEOTIDE SEQUENCE [LARGE SCALE GENOMIC DNA]</scope>
    <source>
        <strain evidence="1">V071</strain>
    </source>
</reference>
<keyword evidence="2" id="KW-1185">Reference proteome</keyword>
<dbReference type="SUPFAM" id="SSF48726">
    <property type="entry name" value="Immunoglobulin"/>
    <property type="match status" value="3"/>
</dbReference>
<dbReference type="Proteomes" id="UP001488838">
    <property type="component" value="Unassembled WGS sequence"/>
</dbReference>